<dbReference type="Gene3D" id="3.90.550.20">
    <property type="match status" value="1"/>
</dbReference>
<comment type="similarity">
    <text evidence="1">Belongs to the glycosyltransferase 32 family.</text>
</comment>
<dbReference type="SUPFAM" id="SSF53448">
    <property type="entry name" value="Nucleotide-diphospho-sugar transferases"/>
    <property type="match status" value="1"/>
</dbReference>
<dbReference type="InterPro" id="IPR029044">
    <property type="entry name" value="Nucleotide-diphossugar_trans"/>
</dbReference>
<accession>A0AAD4F3Y4</accession>
<keyword evidence="2" id="KW-0808">Transferase</keyword>
<dbReference type="InterPro" id="IPR051706">
    <property type="entry name" value="Glycosyltransferase_domain"/>
</dbReference>
<organism evidence="4 5">
    <name type="scientific">Staphylotrichum longicolle</name>
    <dbReference type="NCBI Taxonomy" id="669026"/>
    <lineage>
        <taxon>Eukaryota</taxon>
        <taxon>Fungi</taxon>
        <taxon>Dikarya</taxon>
        <taxon>Ascomycota</taxon>
        <taxon>Pezizomycotina</taxon>
        <taxon>Sordariomycetes</taxon>
        <taxon>Sordariomycetidae</taxon>
        <taxon>Sordariales</taxon>
        <taxon>Chaetomiaceae</taxon>
        <taxon>Staphylotrichum</taxon>
    </lineage>
</organism>
<dbReference type="PANTHER" id="PTHR32385">
    <property type="entry name" value="MANNOSYL PHOSPHORYLINOSITOL CERAMIDE SYNTHASE"/>
    <property type="match status" value="1"/>
</dbReference>
<dbReference type="Proteomes" id="UP001197093">
    <property type="component" value="Unassembled WGS sequence"/>
</dbReference>
<dbReference type="GO" id="GO:0000030">
    <property type="term" value="F:mannosyltransferase activity"/>
    <property type="evidence" value="ECO:0007669"/>
    <property type="project" value="TreeGrafter"/>
</dbReference>
<dbReference type="PANTHER" id="PTHR32385:SF15">
    <property type="entry name" value="INOSITOL PHOSPHOCERAMIDE MANNOSYLTRANSFERASE 1"/>
    <property type="match status" value="1"/>
</dbReference>
<keyword evidence="3" id="KW-0472">Membrane</keyword>
<comment type="caution">
    <text evidence="4">The sequence shown here is derived from an EMBL/GenBank/DDBJ whole genome shotgun (WGS) entry which is preliminary data.</text>
</comment>
<keyword evidence="5" id="KW-1185">Reference proteome</keyword>
<dbReference type="InterPro" id="IPR007577">
    <property type="entry name" value="GlycoTrfase_DXD_sugar-bd_CS"/>
</dbReference>
<evidence type="ECO:0000256" key="3">
    <source>
        <dbReference type="SAM" id="Phobius"/>
    </source>
</evidence>
<keyword evidence="3" id="KW-0812">Transmembrane</keyword>
<proteinExistence type="inferred from homology"/>
<evidence type="ECO:0000313" key="4">
    <source>
        <dbReference type="EMBL" id="KAG7291127.1"/>
    </source>
</evidence>
<evidence type="ECO:0000256" key="1">
    <source>
        <dbReference type="ARBA" id="ARBA00009003"/>
    </source>
</evidence>
<evidence type="ECO:0000313" key="5">
    <source>
        <dbReference type="Proteomes" id="UP001197093"/>
    </source>
</evidence>
<dbReference type="AlphaFoldDB" id="A0AAD4F3Y4"/>
<reference evidence="4" key="1">
    <citation type="submission" date="2023-02" db="EMBL/GenBank/DDBJ databases">
        <authorList>
            <person name="Palmer J.M."/>
        </authorList>
    </citation>
    <scope>NUCLEOTIDE SEQUENCE</scope>
    <source>
        <strain evidence="4">FW57</strain>
    </source>
</reference>
<dbReference type="EMBL" id="JAHCVI010000001">
    <property type="protein sequence ID" value="KAG7291127.1"/>
    <property type="molecule type" value="Genomic_DNA"/>
</dbReference>
<evidence type="ECO:0000256" key="2">
    <source>
        <dbReference type="ARBA" id="ARBA00022679"/>
    </source>
</evidence>
<gene>
    <name evidence="4" type="ORF">NEMBOFW57_001138</name>
</gene>
<feature type="transmembrane region" description="Helical" evidence="3">
    <location>
        <begin position="305"/>
        <end position="322"/>
    </location>
</feature>
<evidence type="ECO:0008006" key="6">
    <source>
        <dbReference type="Google" id="ProtNLM"/>
    </source>
</evidence>
<sequence length="333" mass="38148">MGVKTLPTRVRRTHPGFLAFGLALVLLGLWCARSLLYDTFTLAALPLIWHRHHRSFYISARHDDFDVTFEKYDIHQTSAAPYPDRVPPVLHHISLGSGAATHSKWSEVRQSCLDMHPDWDAHLWTDESADKLVSEHFPEFYEMWTNYRYPIQKIDALRYMVLYRYGGVVLDMDLQCKRAFGPLRRFEFVAPAAHPTGFSIGFMMASQGNEYVGKLVKNLDRYNRHWLGLPYPTVMFSTGCHYASTIHAFQSNRTELKILAGPRENRRLHSLNGPVSTPIFNHLGSSSWHSYDAAMIVGLGKTHGWKLPLAFVAGVACAFFVIRRTKRRAMLRV</sequence>
<keyword evidence="3" id="KW-1133">Transmembrane helix</keyword>
<dbReference type="GO" id="GO:0051999">
    <property type="term" value="P:mannosyl-inositol phosphorylceramide biosynthetic process"/>
    <property type="evidence" value="ECO:0007669"/>
    <property type="project" value="TreeGrafter"/>
</dbReference>
<dbReference type="GO" id="GO:0016020">
    <property type="term" value="C:membrane"/>
    <property type="evidence" value="ECO:0007669"/>
    <property type="project" value="GOC"/>
</dbReference>
<name>A0AAD4F3Y4_9PEZI</name>
<protein>
    <recommendedName>
        <fullName evidence="6">Glycosyltransferase family 32 protein</fullName>
    </recommendedName>
</protein>
<dbReference type="Pfam" id="PF04488">
    <property type="entry name" value="Gly_transf_sug"/>
    <property type="match status" value="1"/>
</dbReference>